<organism evidence="2 3">
    <name type="scientific">Protopolystoma xenopodis</name>
    <dbReference type="NCBI Taxonomy" id="117903"/>
    <lineage>
        <taxon>Eukaryota</taxon>
        <taxon>Metazoa</taxon>
        <taxon>Spiralia</taxon>
        <taxon>Lophotrochozoa</taxon>
        <taxon>Platyhelminthes</taxon>
        <taxon>Monogenea</taxon>
        <taxon>Polyopisthocotylea</taxon>
        <taxon>Polystomatidea</taxon>
        <taxon>Polystomatidae</taxon>
        <taxon>Protopolystoma</taxon>
    </lineage>
</organism>
<evidence type="ECO:0000256" key="1">
    <source>
        <dbReference type="SAM" id="MobiDB-lite"/>
    </source>
</evidence>
<name>A0A448WBF7_9PLAT</name>
<protein>
    <submittedName>
        <fullName evidence="2">Uncharacterized protein</fullName>
    </submittedName>
</protein>
<evidence type="ECO:0000313" key="2">
    <source>
        <dbReference type="EMBL" id="VEL07607.1"/>
    </source>
</evidence>
<comment type="caution">
    <text evidence="2">The sequence shown here is derived from an EMBL/GenBank/DDBJ whole genome shotgun (WGS) entry which is preliminary data.</text>
</comment>
<keyword evidence="3" id="KW-1185">Reference proteome</keyword>
<proteinExistence type="predicted"/>
<feature type="region of interest" description="Disordered" evidence="1">
    <location>
        <begin position="161"/>
        <end position="182"/>
    </location>
</feature>
<dbReference type="EMBL" id="CAAALY010002079">
    <property type="protein sequence ID" value="VEL07607.1"/>
    <property type="molecule type" value="Genomic_DNA"/>
</dbReference>
<feature type="compositionally biased region" description="Polar residues" evidence="1">
    <location>
        <begin position="172"/>
        <end position="182"/>
    </location>
</feature>
<reference evidence="2" key="1">
    <citation type="submission" date="2018-11" db="EMBL/GenBank/DDBJ databases">
        <authorList>
            <consortium name="Pathogen Informatics"/>
        </authorList>
    </citation>
    <scope>NUCLEOTIDE SEQUENCE</scope>
</reference>
<evidence type="ECO:0000313" key="3">
    <source>
        <dbReference type="Proteomes" id="UP000784294"/>
    </source>
</evidence>
<dbReference type="AlphaFoldDB" id="A0A448WBF7"/>
<dbReference type="Proteomes" id="UP000784294">
    <property type="component" value="Unassembled WGS sequence"/>
</dbReference>
<accession>A0A448WBF7</accession>
<sequence length="182" mass="20370">MTWPTTAIFFIVMTSASNRKGAGRLDGISVALTHLQLQLGGLQPIFCRTVSWCCRIDHMYKWACRTKELFSLACESEVILDKLMFHPRWGTIIRSDNPTEEGWQIALVLLPEAWLPSVSDQNGVCPFVLMTVACFLGKVRANFRFGGRFEQIFSVSRSGKMSWHSSPAWKGGTNNSSEASCT</sequence>
<gene>
    <name evidence="2" type="ORF">PXEA_LOCUS1047</name>
</gene>